<organism evidence="9 10">
    <name type="scientific">Peronospora effusa</name>
    <dbReference type="NCBI Taxonomy" id="542832"/>
    <lineage>
        <taxon>Eukaryota</taxon>
        <taxon>Sar</taxon>
        <taxon>Stramenopiles</taxon>
        <taxon>Oomycota</taxon>
        <taxon>Peronosporomycetes</taxon>
        <taxon>Peronosporales</taxon>
        <taxon>Peronosporaceae</taxon>
        <taxon>Peronospora</taxon>
    </lineage>
</organism>
<feature type="domain" description="RxLR effector PexRD54 WY" evidence="8">
    <location>
        <begin position="184"/>
        <end position="224"/>
    </location>
</feature>
<comment type="similarity">
    <text evidence="3">Belongs to the RxLR effector family.</text>
</comment>
<evidence type="ECO:0000256" key="1">
    <source>
        <dbReference type="ARBA" id="ARBA00004340"/>
    </source>
</evidence>
<evidence type="ECO:0000256" key="3">
    <source>
        <dbReference type="ARBA" id="ARBA00010400"/>
    </source>
</evidence>
<feature type="signal peptide" evidence="7">
    <location>
        <begin position="1"/>
        <end position="18"/>
    </location>
</feature>
<dbReference type="GO" id="GO:0043657">
    <property type="term" value="C:host cell"/>
    <property type="evidence" value="ECO:0007669"/>
    <property type="project" value="UniProtKB-SubCell"/>
</dbReference>
<name>A0A3R7W8G2_9STRA</name>
<keyword evidence="4" id="KW-0964">Secreted</keyword>
<evidence type="ECO:0000256" key="6">
    <source>
        <dbReference type="ARBA" id="ARBA00023026"/>
    </source>
</evidence>
<keyword evidence="6" id="KW-0843">Virulence</keyword>
<evidence type="ECO:0000313" key="10">
    <source>
        <dbReference type="Proteomes" id="UP000286097"/>
    </source>
</evidence>
<dbReference type="OrthoDB" id="116824at2759"/>
<evidence type="ECO:0000259" key="8">
    <source>
        <dbReference type="Pfam" id="PF22748"/>
    </source>
</evidence>
<keyword evidence="5 7" id="KW-0732">Signal</keyword>
<dbReference type="Proteomes" id="UP000286097">
    <property type="component" value="Unassembled WGS sequence"/>
</dbReference>
<dbReference type="EMBL" id="QKXF01000194">
    <property type="protein sequence ID" value="RQM14631.1"/>
    <property type="molecule type" value="Genomic_DNA"/>
</dbReference>
<comment type="caution">
    <text evidence="9">The sequence shown here is derived from an EMBL/GenBank/DDBJ whole genome shotgun (WGS) entry which is preliminary data.</text>
</comment>
<evidence type="ECO:0000256" key="7">
    <source>
        <dbReference type="SAM" id="SignalP"/>
    </source>
</evidence>
<dbReference type="Pfam" id="PF22748">
    <property type="entry name" value="PexRD54_WY"/>
    <property type="match status" value="1"/>
</dbReference>
<proteinExistence type="inferred from homology"/>
<dbReference type="GO" id="GO:0005576">
    <property type="term" value="C:extracellular region"/>
    <property type="evidence" value="ECO:0007669"/>
    <property type="project" value="UniProtKB-SubCell"/>
</dbReference>
<evidence type="ECO:0000256" key="4">
    <source>
        <dbReference type="ARBA" id="ARBA00022525"/>
    </source>
</evidence>
<feature type="chain" id="PRO_5018735090" description="RxLR effector PexRD54 WY domain-containing protein" evidence="7">
    <location>
        <begin position="19"/>
        <end position="279"/>
    </location>
</feature>
<evidence type="ECO:0000256" key="5">
    <source>
        <dbReference type="ARBA" id="ARBA00022729"/>
    </source>
</evidence>
<dbReference type="VEuPathDB" id="FungiDB:DD237_004463"/>
<reference evidence="9 10" key="1">
    <citation type="submission" date="2018-06" db="EMBL/GenBank/DDBJ databases">
        <title>Comparative genomics of downy mildews reveals potential adaptations to biotrophy.</title>
        <authorList>
            <person name="Fletcher K."/>
            <person name="Klosterman S.J."/>
            <person name="Derevnina L."/>
            <person name="Martin F."/>
            <person name="Koike S."/>
            <person name="Reyes Chin-Wo S."/>
            <person name="Mou B."/>
            <person name="Michelmore R."/>
        </authorList>
    </citation>
    <scope>NUCLEOTIDE SEQUENCE [LARGE SCALE GENOMIC DNA]</scope>
    <source>
        <strain evidence="9 10">R13</strain>
    </source>
</reference>
<accession>A0A3R7W8G2</accession>
<evidence type="ECO:0000313" key="9">
    <source>
        <dbReference type="EMBL" id="RQM14631.1"/>
    </source>
</evidence>
<comment type="subcellular location">
    <subcellularLocation>
        <location evidence="1">Host cell</location>
    </subcellularLocation>
    <subcellularLocation>
        <location evidence="2">Secreted</location>
    </subcellularLocation>
</comment>
<dbReference type="AlphaFoldDB" id="A0A3R7W8G2"/>
<gene>
    <name evidence="9" type="ORF">DD237_004463</name>
</gene>
<protein>
    <recommendedName>
        <fullName evidence="8">RxLR effector PexRD54 WY domain-containing protein</fullName>
    </recommendedName>
</protein>
<sequence>MMIVTALIAWSAASVASAMREDAMPSTYDYTTSDITSTVASVSNAATNYSDDKLEERNTPIEVSEVSEVSELMQYAGILTEFQPHMFTNLPQFQRLQKLKLINNIKNSFADLTASADIFKELHITNWMKYVRDLYVDSPEVATKAMFKLLARHFTNDHALASALVPGMNIPRKKNVVSKLLNIQVEMWVKNNKDEEAVFKLLKLDETNDNVLNSPVFSQWVNFVEKRFVDGHFYEVASYYEHTPYAQARKRLYRLAFACEGGWEVGRLLKQSYHQLPLA</sequence>
<evidence type="ECO:0000256" key="2">
    <source>
        <dbReference type="ARBA" id="ARBA00004613"/>
    </source>
</evidence>
<dbReference type="InterPro" id="IPR054463">
    <property type="entry name" value="PexRD54_WY"/>
</dbReference>